<evidence type="ECO:0000313" key="1">
    <source>
        <dbReference type="EMBL" id="JAD23821.1"/>
    </source>
</evidence>
<reference evidence="1" key="1">
    <citation type="submission" date="2014-09" db="EMBL/GenBank/DDBJ databases">
        <authorList>
            <person name="Magalhaes I.L.F."/>
            <person name="Oliveira U."/>
            <person name="Santos F.R."/>
            <person name="Vidigal T.H.D.A."/>
            <person name="Brescovit A.D."/>
            <person name="Santos A.J."/>
        </authorList>
    </citation>
    <scope>NUCLEOTIDE SEQUENCE</scope>
    <source>
        <tissue evidence="1">Shoot tissue taken approximately 20 cm above the soil surface</tissue>
    </source>
</reference>
<reference evidence="1" key="2">
    <citation type="journal article" date="2015" name="Data Brief">
        <title>Shoot transcriptome of the giant reed, Arundo donax.</title>
        <authorList>
            <person name="Barrero R.A."/>
            <person name="Guerrero F.D."/>
            <person name="Moolhuijzen P."/>
            <person name="Goolsby J.A."/>
            <person name="Tidwell J."/>
            <person name="Bellgard S.E."/>
            <person name="Bellgard M.I."/>
        </authorList>
    </citation>
    <scope>NUCLEOTIDE SEQUENCE</scope>
    <source>
        <tissue evidence="1">Shoot tissue taken approximately 20 cm above the soil surface</tissue>
    </source>
</reference>
<dbReference type="EMBL" id="GBRH01274074">
    <property type="protein sequence ID" value="JAD23821.1"/>
    <property type="molecule type" value="Transcribed_RNA"/>
</dbReference>
<protein>
    <submittedName>
        <fullName evidence="1">Uncharacterized protein</fullName>
    </submittedName>
</protein>
<accession>A0A0A8YCP1</accession>
<proteinExistence type="predicted"/>
<sequence>MVARRSGRE</sequence>
<name>A0A0A8YCP1_ARUDO</name>
<organism evidence="1">
    <name type="scientific">Arundo donax</name>
    <name type="common">Giant reed</name>
    <name type="synonym">Donax arundinaceus</name>
    <dbReference type="NCBI Taxonomy" id="35708"/>
    <lineage>
        <taxon>Eukaryota</taxon>
        <taxon>Viridiplantae</taxon>
        <taxon>Streptophyta</taxon>
        <taxon>Embryophyta</taxon>
        <taxon>Tracheophyta</taxon>
        <taxon>Spermatophyta</taxon>
        <taxon>Magnoliopsida</taxon>
        <taxon>Liliopsida</taxon>
        <taxon>Poales</taxon>
        <taxon>Poaceae</taxon>
        <taxon>PACMAD clade</taxon>
        <taxon>Arundinoideae</taxon>
        <taxon>Arundineae</taxon>
        <taxon>Arundo</taxon>
    </lineage>
</organism>